<dbReference type="EMBL" id="OW240920">
    <property type="protein sequence ID" value="CAH2314559.1"/>
    <property type="molecule type" value="Genomic_DNA"/>
</dbReference>
<dbReference type="Gene3D" id="1.10.8.810">
    <property type="entry name" value="Daxx helical bundle domain"/>
    <property type="match status" value="1"/>
</dbReference>
<feature type="compositionally biased region" description="Acidic residues" evidence="24">
    <location>
        <begin position="505"/>
        <end position="515"/>
    </location>
</feature>
<keyword evidence="11" id="KW-1017">Isopeptide bond</keyword>
<dbReference type="GO" id="GO:0006334">
    <property type="term" value="P:nucleosome assembly"/>
    <property type="evidence" value="ECO:0007669"/>
    <property type="project" value="TreeGrafter"/>
</dbReference>
<evidence type="ECO:0000256" key="22">
    <source>
        <dbReference type="ARBA" id="ARBA00029641"/>
    </source>
</evidence>
<dbReference type="GO" id="GO:0005737">
    <property type="term" value="C:cytoplasm"/>
    <property type="evidence" value="ECO:0007669"/>
    <property type="project" value="UniProtKB-SubCell"/>
</dbReference>
<feature type="compositionally biased region" description="Basic and acidic residues" evidence="24">
    <location>
        <begin position="737"/>
        <end position="751"/>
    </location>
</feature>
<feature type="compositionally biased region" description="Basic and acidic residues" evidence="24">
    <location>
        <begin position="831"/>
        <end position="851"/>
    </location>
</feature>
<dbReference type="GO" id="GO:0003714">
    <property type="term" value="F:transcription corepressor activity"/>
    <property type="evidence" value="ECO:0007669"/>
    <property type="project" value="TreeGrafter"/>
</dbReference>
<keyword evidence="19" id="KW-0143">Chaperone</keyword>
<evidence type="ECO:0000256" key="18">
    <source>
        <dbReference type="ARBA" id="ARBA00023163"/>
    </source>
</evidence>
<dbReference type="GO" id="GO:0000775">
    <property type="term" value="C:chromosome, centromeric region"/>
    <property type="evidence" value="ECO:0007669"/>
    <property type="project" value="UniProtKB-SubCell"/>
</dbReference>
<dbReference type="GO" id="GO:0005730">
    <property type="term" value="C:nucleolus"/>
    <property type="evidence" value="ECO:0007669"/>
    <property type="project" value="UniProtKB-SubCell"/>
</dbReference>
<organism evidence="27 28">
    <name type="scientific">Pelobates cultripes</name>
    <name type="common">Western spadefoot toad</name>
    <dbReference type="NCBI Taxonomy" id="61616"/>
    <lineage>
        <taxon>Eukaryota</taxon>
        <taxon>Metazoa</taxon>
        <taxon>Chordata</taxon>
        <taxon>Craniata</taxon>
        <taxon>Vertebrata</taxon>
        <taxon>Euteleostomi</taxon>
        <taxon>Amphibia</taxon>
        <taxon>Batrachia</taxon>
        <taxon>Anura</taxon>
        <taxon>Pelobatoidea</taxon>
        <taxon>Pelobatidae</taxon>
        <taxon>Pelobates</taxon>
    </lineage>
</organism>
<dbReference type="InterPro" id="IPR046378">
    <property type="entry name" value="DAXX_histone-bd"/>
</dbReference>
<comment type="similarity">
    <text evidence="6">Belongs to the DAXX family.</text>
</comment>
<evidence type="ECO:0000256" key="7">
    <source>
        <dbReference type="ARBA" id="ARBA00019298"/>
    </source>
</evidence>
<evidence type="ECO:0000256" key="5">
    <source>
        <dbReference type="ARBA" id="ARBA00004642"/>
    </source>
</evidence>
<keyword evidence="9" id="KW-0963">Cytoplasm</keyword>
<dbReference type="InterPro" id="IPR038298">
    <property type="entry name" value="Daxx_N_sf"/>
</dbReference>
<dbReference type="GO" id="GO:0042981">
    <property type="term" value="P:regulation of apoptotic process"/>
    <property type="evidence" value="ECO:0007669"/>
    <property type="project" value="TreeGrafter"/>
</dbReference>
<dbReference type="GO" id="GO:0003713">
    <property type="term" value="F:transcription coactivator activity"/>
    <property type="evidence" value="ECO:0007669"/>
    <property type="project" value="TreeGrafter"/>
</dbReference>
<keyword evidence="8" id="KW-0158">Chromosome</keyword>
<dbReference type="GO" id="GO:0016605">
    <property type="term" value="C:PML body"/>
    <property type="evidence" value="ECO:0007669"/>
    <property type="project" value="UniProtKB-SubCell"/>
</dbReference>
<gene>
    <name evidence="27" type="ORF">PECUL_23A028602</name>
</gene>
<dbReference type="CDD" id="cd13151">
    <property type="entry name" value="DAXX_helical_bundle"/>
    <property type="match status" value="1"/>
</dbReference>
<feature type="compositionally biased region" description="Basic and acidic residues" evidence="24">
    <location>
        <begin position="794"/>
        <end position="805"/>
    </location>
</feature>
<evidence type="ECO:0000256" key="9">
    <source>
        <dbReference type="ARBA" id="ARBA00022490"/>
    </source>
</evidence>
<evidence type="ECO:0000256" key="11">
    <source>
        <dbReference type="ARBA" id="ARBA00022499"/>
    </source>
</evidence>
<feature type="compositionally biased region" description="Polar residues" evidence="24">
    <location>
        <begin position="64"/>
        <end position="76"/>
    </location>
</feature>
<evidence type="ECO:0000256" key="1">
    <source>
        <dbReference type="ARBA" id="ARBA00004322"/>
    </source>
</evidence>
<evidence type="ECO:0000256" key="3">
    <source>
        <dbReference type="ARBA" id="ARBA00004584"/>
    </source>
</evidence>
<dbReference type="FunFam" id="1.10.8.810:FF:000001">
    <property type="entry name" value="Death domain-associated protein 6"/>
    <property type="match status" value="1"/>
</dbReference>
<evidence type="ECO:0000256" key="13">
    <source>
        <dbReference type="ARBA" id="ARBA00022703"/>
    </source>
</evidence>
<name>A0AAD1WN37_PELCU</name>
<evidence type="ECO:0000313" key="27">
    <source>
        <dbReference type="EMBL" id="CAH2314559.1"/>
    </source>
</evidence>
<dbReference type="Proteomes" id="UP001295444">
    <property type="component" value="Chromosome 09"/>
</dbReference>
<evidence type="ECO:0000256" key="6">
    <source>
        <dbReference type="ARBA" id="ARBA00008592"/>
    </source>
</evidence>
<keyword evidence="21" id="KW-0137">Centromere</keyword>
<evidence type="ECO:0000256" key="12">
    <source>
        <dbReference type="ARBA" id="ARBA00022553"/>
    </source>
</evidence>
<dbReference type="Pfam" id="PF20920">
    <property type="entry name" value="DAXX_hist_bd"/>
    <property type="match status" value="1"/>
</dbReference>
<evidence type="ECO:0000259" key="25">
    <source>
        <dbReference type="Pfam" id="PF03344"/>
    </source>
</evidence>
<keyword evidence="17 23" id="KW-0175">Coiled coil</keyword>
<feature type="domain" description="Daxx histone-binding" evidence="26">
    <location>
        <begin position="321"/>
        <end position="407"/>
    </location>
</feature>
<feature type="compositionally biased region" description="Polar residues" evidence="24">
    <location>
        <begin position="806"/>
        <end position="830"/>
    </location>
</feature>
<feature type="domain" description="Daxx N-terminal Rassf1C-interacting" evidence="25">
    <location>
        <begin position="84"/>
        <end position="176"/>
    </location>
</feature>
<keyword evidence="20" id="KW-0539">Nucleus</keyword>
<dbReference type="FunFam" id="1.20.58.2170:FF:000001">
    <property type="entry name" value="Death domain-associated protein 6"/>
    <property type="match status" value="1"/>
</dbReference>
<sequence length="954" mass="107897">MHAQHPPPEAETENLASRKPPDRKRRDRAASVTGLLWYTHPDSGHAVLDDDDEEEEEKPHCSKVKSSPKQPQPQSNGKKEVDDNQKSATFGAQNNKLFEEFVDYCSSLTLEHPEVIFFLRGKFSRANPSFLSSVEFHNVLGRCLTRVQNKRSKVYVYINELCTALKANSQKRKISLQPSSSVQSFEESREIVDDNPEEVKEEETQERKPGSKRQIRYLENLLRIYSREIQKLQERELSLDELEDEDSAYIQEARLKRKLLRIFQKLCDLKNCSSLTGRVIEQKIPYRGTRYPEINRRLEKFINGSQDIFPDYGDVLRVIQKASDRHALGLPRKQIQSMAQDAFRELGNRLQERRHLDLVYNFGCHLTDIYKPGNDPAHMDSMLQRRLRENRSVAMNRLDELIKKYAEMQDDGEEEERKKKKKGGDAHSSSQPSRRQSPSSPESEEEESEEDSDTDIEEELINSQEMIDGEEKDEDEEERPADQDNEADQRMESSSEPPQPISSGGEEEEEEDGERIEEQNSNSNEDEVEEPVEQDTPPSSNPPIVQEETPTTSLEIEVELLPLEHSPCSPVNDTLSQSREDMELGKEESKPEEDRFRDHPTLPKICDDVAQEVEKAGPILECSSTGDMPDDKVKACTQCDTPTDVKGDVNSATDGLCLENDLSSGSCSVQAGIEVPHEKSSVEDSEAFESDSGRSCIQKKTPFAENIISIDTENIDAKTLQLQNVTHIKTEGPCVKQPKEHSRRVDSRRLCMESSVQTEDPTFNKRTANTESVLKCDNMKGDTPTTNSPLSGAESDRNEDTDATHDGSSNGVSHVNTETQNSTDSHGLNNHTERQGHQNSSNKERTKDSTPHSRKRKKIPTKLILNNGKNMLNGSNEDESRKDKKCKRARRDCYYSSLLSSPDPASDHENTHDISLDLVVTCSPPESPSSPVNNRLMSNVSTQCDPDEVIVLSD</sequence>
<feature type="compositionally biased region" description="Acidic residues" evidence="24">
    <location>
        <begin position="467"/>
        <end position="486"/>
    </location>
</feature>
<dbReference type="CDD" id="cd13150">
    <property type="entry name" value="DAXX_histone_binding"/>
    <property type="match status" value="1"/>
</dbReference>
<keyword evidence="13" id="KW-0053">Apoptosis</keyword>
<reference evidence="27" key="1">
    <citation type="submission" date="2022-03" db="EMBL/GenBank/DDBJ databases">
        <authorList>
            <person name="Alioto T."/>
            <person name="Alioto T."/>
            <person name="Gomez Garrido J."/>
        </authorList>
    </citation>
    <scope>NUCLEOTIDE SEQUENCE</scope>
</reference>
<feature type="region of interest" description="Disordered" evidence="24">
    <location>
        <begin position="406"/>
        <end position="602"/>
    </location>
</feature>
<evidence type="ECO:0000256" key="19">
    <source>
        <dbReference type="ARBA" id="ARBA00023186"/>
    </source>
</evidence>
<dbReference type="PANTHER" id="PTHR12766:SF7">
    <property type="entry name" value="DEATH DOMAIN-ASSOCIATED PROTEIN 6"/>
    <property type="match status" value="1"/>
</dbReference>
<proteinExistence type="inferred from homology"/>
<protein>
    <recommendedName>
        <fullName evidence="7">Death domain-associated protein 6</fullName>
    </recommendedName>
    <alternativeName>
        <fullName evidence="22">Daxx</fullName>
    </alternativeName>
</protein>
<evidence type="ECO:0000259" key="26">
    <source>
        <dbReference type="Pfam" id="PF20920"/>
    </source>
</evidence>
<dbReference type="InterPro" id="IPR031333">
    <property type="entry name" value="Daxx_N"/>
</dbReference>
<evidence type="ECO:0000313" key="28">
    <source>
        <dbReference type="Proteomes" id="UP001295444"/>
    </source>
</evidence>
<feature type="compositionally biased region" description="Acidic residues" evidence="24">
    <location>
        <begin position="524"/>
        <end position="533"/>
    </location>
</feature>
<feature type="region of interest" description="Disordered" evidence="24">
    <location>
        <begin position="1"/>
        <end position="85"/>
    </location>
</feature>
<feature type="coiled-coil region" evidence="23">
    <location>
        <begin position="215"/>
        <end position="245"/>
    </location>
</feature>
<evidence type="ECO:0000256" key="24">
    <source>
        <dbReference type="SAM" id="MobiDB-lite"/>
    </source>
</evidence>
<feature type="compositionally biased region" description="Polar residues" evidence="24">
    <location>
        <begin position="754"/>
        <end position="772"/>
    </location>
</feature>
<dbReference type="GO" id="GO:0042393">
    <property type="term" value="F:histone binding"/>
    <property type="evidence" value="ECO:0007669"/>
    <property type="project" value="InterPro"/>
</dbReference>
<evidence type="ECO:0000256" key="17">
    <source>
        <dbReference type="ARBA" id="ARBA00023054"/>
    </source>
</evidence>
<evidence type="ECO:0000256" key="20">
    <source>
        <dbReference type="ARBA" id="ARBA00023242"/>
    </source>
</evidence>
<evidence type="ECO:0000256" key="2">
    <source>
        <dbReference type="ARBA" id="ARBA00004496"/>
    </source>
</evidence>
<keyword evidence="18" id="KW-0804">Transcription</keyword>
<feature type="compositionally biased region" description="Low complexity" evidence="24">
    <location>
        <begin position="428"/>
        <end position="441"/>
    </location>
</feature>
<feature type="region of interest" description="Disordered" evidence="24">
    <location>
        <begin position="731"/>
        <end position="887"/>
    </location>
</feature>
<dbReference type="Gene3D" id="1.20.58.2170">
    <property type="match status" value="1"/>
</dbReference>
<feature type="compositionally biased region" description="Acidic residues" evidence="24">
    <location>
        <begin position="193"/>
        <end position="204"/>
    </location>
</feature>
<feature type="compositionally biased region" description="Low complexity" evidence="24">
    <location>
        <begin position="494"/>
        <end position="504"/>
    </location>
</feature>
<keyword evidence="15" id="KW-0156">Chromatin regulator</keyword>
<dbReference type="GO" id="GO:0006915">
    <property type="term" value="P:apoptotic process"/>
    <property type="evidence" value="ECO:0007669"/>
    <property type="project" value="UniProtKB-KW"/>
</dbReference>
<keyword evidence="16" id="KW-0805">Transcription regulation</keyword>
<evidence type="ECO:0000256" key="16">
    <source>
        <dbReference type="ARBA" id="ARBA00023015"/>
    </source>
</evidence>
<dbReference type="GO" id="GO:0050681">
    <property type="term" value="F:nuclear androgen receptor binding"/>
    <property type="evidence" value="ECO:0007669"/>
    <property type="project" value="TreeGrafter"/>
</dbReference>
<evidence type="ECO:0000256" key="10">
    <source>
        <dbReference type="ARBA" id="ARBA00022491"/>
    </source>
</evidence>
<dbReference type="PANTHER" id="PTHR12766">
    <property type="entry name" value="DEATH DOMAIN-ASSOCIATED PROTEIN 6 DAXX"/>
    <property type="match status" value="1"/>
</dbReference>
<evidence type="ECO:0000256" key="4">
    <source>
        <dbReference type="ARBA" id="ARBA00004604"/>
    </source>
</evidence>
<evidence type="ECO:0000256" key="8">
    <source>
        <dbReference type="ARBA" id="ARBA00022454"/>
    </source>
</evidence>
<evidence type="ECO:0000256" key="21">
    <source>
        <dbReference type="ARBA" id="ARBA00023328"/>
    </source>
</evidence>
<dbReference type="AlphaFoldDB" id="A0AAD1WN37"/>
<evidence type="ECO:0000256" key="14">
    <source>
        <dbReference type="ARBA" id="ARBA00022843"/>
    </source>
</evidence>
<comment type="subcellular location">
    <subcellularLocation>
        <location evidence="3">Chromosome</location>
        <location evidence="3">Centromere</location>
    </subcellularLocation>
    <subcellularLocation>
        <location evidence="2">Cytoplasm</location>
    </subcellularLocation>
    <subcellularLocation>
        <location evidence="1">Nucleus</location>
        <location evidence="1">PML body</location>
    </subcellularLocation>
    <subcellularLocation>
        <location evidence="4">Nucleus</location>
        <location evidence="4">Nucleolus</location>
    </subcellularLocation>
    <subcellularLocation>
        <location evidence="5">Nucleus</location>
        <location evidence="5">Nucleoplasm</location>
    </subcellularLocation>
</comment>
<keyword evidence="28" id="KW-1185">Reference proteome</keyword>
<feature type="region of interest" description="Disordered" evidence="24">
    <location>
        <begin position="178"/>
        <end position="211"/>
    </location>
</feature>
<dbReference type="InterPro" id="IPR046426">
    <property type="entry name" value="DAXX_histone-bd_sf"/>
</dbReference>
<keyword evidence="10" id="KW-0678">Repressor</keyword>
<keyword evidence="12" id="KW-0597">Phosphoprotein</keyword>
<accession>A0AAD1WN37</accession>
<feature type="compositionally biased region" description="Acidic residues" evidence="24">
    <location>
        <begin position="442"/>
        <end position="460"/>
    </location>
</feature>
<keyword evidence="14" id="KW-0832">Ubl conjugation</keyword>
<dbReference type="Pfam" id="PF03344">
    <property type="entry name" value="Daxx"/>
    <property type="match status" value="1"/>
</dbReference>
<feature type="compositionally biased region" description="Basic and acidic residues" evidence="24">
    <location>
        <begin position="578"/>
        <end position="602"/>
    </location>
</feature>
<evidence type="ECO:0000256" key="23">
    <source>
        <dbReference type="SAM" id="Coils"/>
    </source>
</evidence>
<evidence type="ECO:0000256" key="15">
    <source>
        <dbReference type="ARBA" id="ARBA00022853"/>
    </source>
</evidence>